<keyword evidence="2" id="KW-1185">Reference proteome</keyword>
<accession>A0AAJ6YL61</accession>
<name>A0AAJ6YL61_9HYME</name>
<dbReference type="Proteomes" id="UP000695007">
    <property type="component" value="Unplaced"/>
</dbReference>
<evidence type="ECO:0000313" key="3">
    <source>
        <dbReference type="RefSeq" id="XP_011500088.1"/>
    </source>
</evidence>
<feature type="compositionally biased region" description="Polar residues" evidence="1">
    <location>
        <begin position="551"/>
        <end position="560"/>
    </location>
</feature>
<feature type="compositionally biased region" description="Basic and acidic residues" evidence="1">
    <location>
        <begin position="451"/>
        <end position="465"/>
    </location>
</feature>
<dbReference type="GeneID" id="105363961"/>
<sequence length="603" mass="67352">MNKMGSTSYIGSKSIRENFFQWTAKWFYSNLPENTSIKPDIPSIICLLQTIGFKLREFEKSDRLVHNKDSVKKKNIRITLECGSSKITAILDMDDIKCECPDNNETKDGSLWSITGTEPVGSTESINKIEKTGSNLLPTMSKETMAVVRDVVHRLFKTINKNNFNQNIDSSKNLSTSYKDVIGMKNTKNLIRSYTDLYDKNYKSKNNTDIKKIRPNSKLVSSIDTQKLIPYKPKLTRQDTYDIKVEKENMEPRPSPRKTTISSVPPEFSISLGDISIQSEEEIFDLTEYVVKAYEILGKAVYSINKKLPINCSISSLQEDNSFVRPTTMPLMNSSFCITSPCASTNSGLLSRSMNTDGSSRPSSVCSMQSRPIRAIPTLKRSTLQHCSPMKMPPMRDRSSSCSVAQRPQPAPSKALLRTASGPTRRNSTNVIDSGLAQRLVSPRPYRKDRRSNTESIRVDEESSRHPKKVNGNSFVRLTTMPLMSNSFCISPCASTNSGLISRSMNTDGSSRPSSVCSMQSRPIRAIPALKRSTLQHCSPMKMPPMRDRSSSCSVAQRPQSAPAKALLRTASGPTRRNSTNVIHSGLDSCTILKDTFFKTYQI</sequence>
<feature type="region of interest" description="Disordered" evidence="1">
    <location>
        <begin position="543"/>
        <end position="579"/>
    </location>
</feature>
<feature type="region of interest" description="Disordered" evidence="1">
    <location>
        <begin position="383"/>
        <end position="470"/>
    </location>
</feature>
<protein>
    <submittedName>
        <fullName evidence="3">Uncharacterized protein LOC105363961</fullName>
    </submittedName>
</protein>
<dbReference type="AlphaFoldDB" id="A0AAJ6YL61"/>
<gene>
    <name evidence="3" type="primary">LOC105363961</name>
</gene>
<proteinExistence type="predicted"/>
<evidence type="ECO:0000313" key="2">
    <source>
        <dbReference type="Proteomes" id="UP000695007"/>
    </source>
</evidence>
<reference evidence="3" key="1">
    <citation type="submission" date="2025-08" db="UniProtKB">
        <authorList>
            <consortium name="RefSeq"/>
        </authorList>
    </citation>
    <scope>IDENTIFICATION</scope>
</reference>
<evidence type="ECO:0000256" key="1">
    <source>
        <dbReference type="SAM" id="MobiDB-lite"/>
    </source>
</evidence>
<feature type="compositionally biased region" description="Polar residues" evidence="1">
    <location>
        <begin position="421"/>
        <end position="432"/>
    </location>
</feature>
<organism evidence="2 3">
    <name type="scientific">Ceratosolen solmsi marchali</name>
    <dbReference type="NCBI Taxonomy" id="326594"/>
    <lineage>
        <taxon>Eukaryota</taxon>
        <taxon>Metazoa</taxon>
        <taxon>Ecdysozoa</taxon>
        <taxon>Arthropoda</taxon>
        <taxon>Hexapoda</taxon>
        <taxon>Insecta</taxon>
        <taxon>Pterygota</taxon>
        <taxon>Neoptera</taxon>
        <taxon>Endopterygota</taxon>
        <taxon>Hymenoptera</taxon>
        <taxon>Apocrita</taxon>
        <taxon>Proctotrupomorpha</taxon>
        <taxon>Chalcidoidea</taxon>
        <taxon>Agaonidae</taxon>
        <taxon>Agaoninae</taxon>
        <taxon>Ceratosolen</taxon>
    </lineage>
</organism>
<dbReference type="RefSeq" id="XP_011500088.1">
    <property type="nucleotide sequence ID" value="XM_011501786.1"/>
</dbReference>
<dbReference type="KEGG" id="csol:105363961"/>